<comment type="domain">
    <text evidence="7">The Q motif is unique to and characteristic of the DEAD box family of RNA helicases and controls ATP binding and hydrolysis.</text>
</comment>
<evidence type="ECO:0000259" key="10">
    <source>
        <dbReference type="PROSITE" id="PS51194"/>
    </source>
</evidence>
<comment type="similarity">
    <text evidence="6">Belongs to the DEAD box helicase family.</text>
</comment>
<keyword evidence="3 6" id="KW-0347">Helicase</keyword>
<dbReference type="GO" id="GO:0016787">
    <property type="term" value="F:hydrolase activity"/>
    <property type="evidence" value="ECO:0007669"/>
    <property type="project" value="UniProtKB-KW"/>
</dbReference>
<dbReference type="SMART" id="SM00487">
    <property type="entry name" value="DEXDc"/>
    <property type="match status" value="1"/>
</dbReference>
<feature type="compositionally biased region" description="Gly residues" evidence="8">
    <location>
        <begin position="502"/>
        <end position="528"/>
    </location>
</feature>
<evidence type="ECO:0000256" key="3">
    <source>
        <dbReference type="ARBA" id="ARBA00022806"/>
    </source>
</evidence>
<dbReference type="Gene3D" id="3.40.50.300">
    <property type="entry name" value="P-loop containing nucleotide triphosphate hydrolases"/>
    <property type="match status" value="2"/>
</dbReference>
<comment type="function">
    <text evidence="7">RNA helicase.</text>
</comment>
<evidence type="ECO:0000256" key="2">
    <source>
        <dbReference type="ARBA" id="ARBA00022801"/>
    </source>
</evidence>
<evidence type="ECO:0000256" key="5">
    <source>
        <dbReference type="ARBA" id="ARBA00022884"/>
    </source>
</evidence>
<keyword evidence="5 7" id="KW-0694">RNA-binding</keyword>
<name>A0AAD4I0F5_9PEZI</name>
<keyword evidence="12" id="KW-1185">Reference proteome</keyword>
<feature type="domain" description="Helicase C-terminal" evidence="10">
    <location>
        <begin position="228"/>
        <end position="428"/>
    </location>
</feature>
<dbReference type="EMBL" id="JAHCVI010000002">
    <property type="protein sequence ID" value="KAG7289230.1"/>
    <property type="molecule type" value="Genomic_DNA"/>
</dbReference>
<evidence type="ECO:0000313" key="12">
    <source>
        <dbReference type="Proteomes" id="UP001197093"/>
    </source>
</evidence>
<dbReference type="AlphaFoldDB" id="A0AAD4I0F5"/>
<dbReference type="InterPro" id="IPR027417">
    <property type="entry name" value="P-loop_NTPase"/>
</dbReference>
<dbReference type="Pfam" id="PF00271">
    <property type="entry name" value="Helicase_C"/>
    <property type="match status" value="1"/>
</dbReference>
<dbReference type="GO" id="GO:0003723">
    <property type="term" value="F:RNA binding"/>
    <property type="evidence" value="ECO:0007669"/>
    <property type="project" value="UniProtKB-UniRule"/>
</dbReference>
<reference evidence="11" key="1">
    <citation type="submission" date="2023-02" db="EMBL/GenBank/DDBJ databases">
        <authorList>
            <person name="Palmer J.M."/>
        </authorList>
    </citation>
    <scope>NUCLEOTIDE SEQUENCE</scope>
    <source>
        <strain evidence="11">FW57</strain>
    </source>
</reference>
<dbReference type="GO" id="GO:0003724">
    <property type="term" value="F:RNA helicase activity"/>
    <property type="evidence" value="ECO:0007669"/>
    <property type="project" value="UniProtKB-EC"/>
</dbReference>
<dbReference type="Pfam" id="PF00270">
    <property type="entry name" value="DEAD"/>
    <property type="match status" value="1"/>
</dbReference>
<dbReference type="InterPro" id="IPR011545">
    <property type="entry name" value="DEAD/DEAH_box_helicase_dom"/>
</dbReference>
<dbReference type="InterPro" id="IPR000629">
    <property type="entry name" value="RNA-helicase_DEAD-box_CS"/>
</dbReference>
<dbReference type="SMART" id="SM00490">
    <property type="entry name" value="HELICc"/>
    <property type="match status" value="1"/>
</dbReference>
<dbReference type="SUPFAM" id="SSF52540">
    <property type="entry name" value="P-loop containing nucleoside triphosphate hydrolases"/>
    <property type="match status" value="2"/>
</dbReference>
<dbReference type="PANTHER" id="PTHR24031">
    <property type="entry name" value="RNA HELICASE"/>
    <property type="match status" value="1"/>
</dbReference>
<evidence type="ECO:0000256" key="4">
    <source>
        <dbReference type="ARBA" id="ARBA00022840"/>
    </source>
</evidence>
<feature type="region of interest" description="Disordered" evidence="8">
    <location>
        <begin position="490"/>
        <end position="596"/>
    </location>
</feature>
<feature type="domain" description="Helicase ATP-binding" evidence="9">
    <location>
        <begin position="42"/>
        <end position="225"/>
    </location>
</feature>
<keyword evidence="1 6" id="KW-0547">Nucleotide-binding</keyword>
<feature type="compositionally biased region" description="Gly residues" evidence="8">
    <location>
        <begin position="548"/>
        <end position="566"/>
    </location>
</feature>
<evidence type="ECO:0000256" key="7">
    <source>
        <dbReference type="RuleBase" id="RU365068"/>
    </source>
</evidence>
<dbReference type="PROSITE" id="PS51192">
    <property type="entry name" value="HELICASE_ATP_BIND_1"/>
    <property type="match status" value="1"/>
</dbReference>
<gene>
    <name evidence="11" type="ORF">NEMBOFW57_005595</name>
</gene>
<comment type="catalytic activity">
    <reaction evidence="7">
        <text>ATP + H2O = ADP + phosphate + H(+)</text>
        <dbReference type="Rhea" id="RHEA:13065"/>
        <dbReference type="ChEBI" id="CHEBI:15377"/>
        <dbReference type="ChEBI" id="CHEBI:15378"/>
        <dbReference type="ChEBI" id="CHEBI:30616"/>
        <dbReference type="ChEBI" id="CHEBI:43474"/>
        <dbReference type="ChEBI" id="CHEBI:456216"/>
        <dbReference type="EC" id="3.6.4.13"/>
    </reaction>
</comment>
<comment type="caution">
    <text evidence="11">The sequence shown here is derived from an EMBL/GenBank/DDBJ whole genome shotgun (WGS) entry which is preliminary data.</text>
</comment>
<keyword evidence="2 6" id="KW-0378">Hydrolase</keyword>
<evidence type="ECO:0000259" key="9">
    <source>
        <dbReference type="PROSITE" id="PS51192"/>
    </source>
</evidence>
<organism evidence="11 12">
    <name type="scientific">Staphylotrichum longicolle</name>
    <dbReference type="NCBI Taxonomy" id="669026"/>
    <lineage>
        <taxon>Eukaryota</taxon>
        <taxon>Fungi</taxon>
        <taxon>Dikarya</taxon>
        <taxon>Ascomycota</taxon>
        <taxon>Pezizomycotina</taxon>
        <taxon>Sordariomycetes</taxon>
        <taxon>Sordariomycetidae</taxon>
        <taxon>Sordariales</taxon>
        <taxon>Chaetomiaceae</taxon>
        <taxon>Staphylotrichum</taxon>
    </lineage>
</organism>
<dbReference type="CDD" id="cd17964">
    <property type="entry name" value="DEADc_MSS116"/>
    <property type="match status" value="1"/>
</dbReference>
<dbReference type="PROSITE" id="PS51194">
    <property type="entry name" value="HELICASE_CTER"/>
    <property type="match status" value="1"/>
</dbReference>
<dbReference type="InterPro" id="IPR001650">
    <property type="entry name" value="Helicase_C-like"/>
</dbReference>
<dbReference type="EC" id="3.6.4.13" evidence="7"/>
<evidence type="ECO:0000313" key="11">
    <source>
        <dbReference type="EMBL" id="KAG7289230.1"/>
    </source>
</evidence>
<dbReference type="PROSITE" id="PS00039">
    <property type="entry name" value="DEAD_ATP_HELICASE"/>
    <property type="match status" value="1"/>
</dbReference>
<proteinExistence type="inferred from homology"/>
<sequence length="596" mass="63396">MAVDTSDRAPYAQLAGRLKPQLLKALENHGFTHMTPVQEKVLQLPTFTQDCLVQAKTGTGKTLAFLLPALQNLLEAKDLDRSYVGILVLAPTRELAQQIADECDKLTSACSPPLECHIAVGGSKKTVHLNKFLKNKPTVLVATPGRLIDYLSEDAARQKLSKVRCVVLDEADRMLDAGFAPDLRRILEQLPPKAQAGWQGMCFSATVPPEIKKMLPMVLTQDHVRISTIDKNEAPTVELVPQTVYPVATVDDVLPTLHSVLACAKADNPALKAVIFCPTARHGLPHIFGTGGAAPPKLPVFQMQSRMSQAQRTRTVEEFKETDRGLLFASDVVGRGMDFPDINLVVQIGVPSEKDQYVHRVGRTGRAGKVGEAVMVLAPEEMWFVAANPEFPIKNNGPFNHPKASTYPSAQIIQTALAKVPDQSKEQAYIGNLGFIKSLMKRYGLDPTGVVALANRFATSFGCAEVPTLSPMLVGKMGLKGVPGLVVEGKGLVRGPPPGASGSAGRGRGGRGGGRGAAGMGGGRGGFFDGPPRENGFGGPSSDERSGRGGPRGGRGFGRGGAGGGRGGRRGPGQPDRAREGSGQQGEEPSRKRARR</sequence>
<evidence type="ECO:0000256" key="1">
    <source>
        <dbReference type="ARBA" id="ARBA00022741"/>
    </source>
</evidence>
<dbReference type="InterPro" id="IPR014001">
    <property type="entry name" value="Helicase_ATP-bd"/>
</dbReference>
<evidence type="ECO:0000256" key="8">
    <source>
        <dbReference type="SAM" id="MobiDB-lite"/>
    </source>
</evidence>
<keyword evidence="4 6" id="KW-0067">ATP-binding</keyword>
<dbReference type="CDD" id="cd18787">
    <property type="entry name" value="SF2_C_DEAD"/>
    <property type="match status" value="1"/>
</dbReference>
<dbReference type="Proteomes" id="UP001197093">
    <property type="component" value="Unassembled WGS sequence"/>
</dbReference>
<protein>
    <recommendedName>
        <fullName evidence="7">ATP-dependent RNA helicase</fullName>
        <ecNumber evidence="7">3.6.4.13</ecNumber>
    </recommendedName>
</protein>
<dbReference type="GO" id="GO:0005524">
    <property type="term" value="F:ATP binding"/>
    <property type="evidence" value="ECO:0007669"/>
    <property type="project" value="UniProtKB-UniRule"/>
</dbReference>
<accession>A0AAD4I0F5</accession>
<evidence type="ECO:0000256" key="6">
    <source>
        <dbReference type="RuleBase" id="RU000492"/>
    </source>
</evidence>